<evidence type="ECO:0000256" key="3">
    <source>
        <dbReference type="ARBA" id="ARBA00022737"/>
    </source>
</evidence>
<comment type="caution">
    <text evidence="12">The sequence shown here is derived from an EMBL/GenBank/DDBJ whole genome shotgun (WGS) entry which is preliminary data.</text>
</comment>
<evidence type="ECO:0000256" key="4">
    <source>
        <dbReference type="ARBA" id="ARBA00022771"/>
    </source>
</evidence>
<dbReference type="Proteomes" id="UP000807504">
    <property type="component" value="Unassembled WGS sequence"/>
</dbReference>
<evidence type="ECO:0000256" key="9">
    <source>
        <dbReference type="PROSITE-ProRule" id="PRU00042"/>
    </source>
</evidence>
<keyword evidence="5" id="KW-0862">Zinc</keyword>
<proteinExistence type="predicted"/>
<name>A0A8T0F7P2_ARGBR</name>
<evidence type="ECO:0000256" key="5">
    <source>
        <dbReference type="ARBA" id="ARBA00022833"/>
    </source>
</evidence>
<dbReference type="PROSITE" id="PS00028">
    <property type="entry name" value="ZINC_FINGER_C2H2_1"/>
    <property type="match status" value="3"/>
</dbReference>
<sequence length="461" mass="53361">MSRPNFGPTTTFKSWPTNNQLNSELSNRWILNSRFTLATQEPRFTWDETMRRLQQAMEKPGDKKFRCLECLKEFYTEKRYNNHRANHDRFLCFYQETLASSKTPGSQKTQINEKFVPKIMPIYQQLASNELHQFVQDVGHRIHTKVFIVEVASRTVRMVTLATTEGNRGTEGNVSGSRLEPFRNFNTCTTEGNRGTERNVLPFGCQICLKTFPNTEDLQEHEKTHRWKVCPSSPGCFTKFLSKDKMEQHQQLHRPDGHPKPKPEKYRFRCKICLTNFWRKIDLKKHEKMHRPEKCGKGPSCIKELGPKVQMVHPEQLHSPDGHPKPNPGGNVLGYSPMCLENFNTNMNLEEHDETHEPEICGNFSSCRKELDPKGQMVQHGQLHRPVELPKPNPGRKEEHDETHEPETCGNFSSCRKELDPKGQMVQHGQLHRPVELPKPNPGRKGIGVEIDDDIELIQID</sequence>
<evidence type="ECO:0000256" key="7">
    <source>
        <dbReference type="ARBA" id="ARBA00023163"/>
    </source>
</evidence>
<gene>
    <name evidence="12" type="ORF">HNY73_010610</name>
</gene>
<keyword evidence="7" id="KW-0804">Transcription</keyword>
<keyword evidence="3" id="KW-0677">Repeat</keyword>
<accession>A0A8T0F7P2</accession>
<feature type="domain" description="C2H2-type" evidence="11">
    <location>
        <begin position="203"/>
        <end position="225"/>
    </location>
</feature>
<keyword evidence="13" id="KW-1185">Reference proteome</keyword>
<dbReference type="SUPFAM" id="SSF57667">
    <property type="entry name" value="beta-beta-alpha zinc fingers"/>
    <property type="match status" value="1"/>
</dbReference>
<dbReference type="GO" id="GO:0005634">
    <property type="term" value="C:nucleus"/>
    <property type="evidence" value="ECO:0007669"/>
    <property type="project" value="UniProtKB-SubCell"/>
</dbReference>
<evidence type="ECO:0000256" key="2">
    <source>
        <dbReference type="ARBA" id="ARBA00022723"/>
    </source>
</evidence>
<keyword evidence="6" id="KW-0805">Transcription regulation</keyword>
<feature type="compositionally biased region" description="Acidic residues" evidence="10">
    <location>
        <begin position="450"/>
        <end position="461"/>
    </location>
</feature>
<evidence type="ECO:0000313" key="13">
    <source>
        <dbReference type="Proteomes" id="UP000807504"/>
    </source>
</evidence>
<dbReference type="Gene3D" id="3.30.160.60">
    <property type="entry name" value="Classic Zinc Finger"/>
    <property type="match status" value="1"/>
</dbReference>
<feature type="compositionally biased region" description="Basic and acidic residues" evidence="10">
    <location>
        <begin position="395"/>
        <end position="407"/>
    </location>
</feature>
<dbReference type="PANTHER" id="PTHR47772">
    <property type="entry name" value="ZINC FINGER PROTEIN 200"/>
    <property type="match status" value="1"/>
</dbReference>
<dbReference type="InterPro" id="IPR013087">
    <property type="entry name" value="Znf_C2H2_type"/>
</dbReference>
<keyword evidence="2" id="KW-0479">Metal-binding</keyword>
<reference evidence="12" key="1">
    <citation type="journal article" date="2020" name="bioRxiv">
        <title>Chromosome-level reference genome of the European wasp spider Argiope bruennichi: a resource for studies on range expansion and evolutionary adaptation.</title>
        <authorList>
            <person name="Sheffer M.M."/>
            <person name="Hoppe A."/>
            <person name="Krehenwinkel H."/>
            <person name="Uhl G."/>
            <person name="Kuss A.W."/>
            <person name="Jensen L."/>
            <person name="Jensen C."/>
            <person name="Gillespie R.G."/>
            <person name="Hoff K.J."/>
            <person name="Prost S."/>
        </authorList>
    </citation>
    <scope>NUCLEOTIDE SEQUENCE</scope>
</reference>
<organism evidence="12 13">
    <name type="scientific">Argiope bruennichi</name>
    <name type="common">Wasp spider</name>
    <name type="synonym">Aranea bruennichi</name>
    <dbReference type="NCBI Taxonomy" id="94029"/>
    <lineage>
        <taxon>Eukaryota</taxon>
        <taxon>Metazoa</taxon>
        <taxon>Ecdysozoa</taxon>
        <taxon>Arthropoda</taxon>
        <taxon>Chelicerata</taxon>
        <taxon>Arachnida</taxon>
        <taxon>Araneae</taxon>
        <taxon>Araneomorphae</taxon>
        <taxon>Entelegynae</taxon>
        <taxon>Araneoidea</taxon>
        <taxon>Araneidae</taxon>
        <taxon>Argiope</taxon>
    </lineage>
</organism>
<dbReference type="Pfam" id="PF13912">
    <property type="entry name" value="zf-C2H2_6"/>
    <property type="match status" value="1"/>
</dbReference>
<dbReference type="InterPro" id="IPR036236">
    <property type="entry name" value="Znf_C2H2_sf"/>
</dbReference>
<protein>
    <submittedName>
        <fullName evidence="12">Zinc finger protein 354A like protein</fullName>
    </submittedName>
</protein>
<reference evidence="12" key="2">
    <citation type="submission" date="2020-06" db="EMBL/GenBank/DDBJ databases">
        <authorList>
            <person name="Sheffer M."/>
        </authorList>
    </citation>
    <scope>NUCLEOTIDE SEQUENCE</scope>
</reference>
<dbReference type="PANTHER" id="PTHR47772:SF4">
    <property type="entry name" value="ZFP64 ZINC FINGER PROTEIN"/>
    <property type="match status" value="1"/>
</dbReference>
<evidence type="ECO:0000256" key="1">
    <source>
        <dbReference type="ARBA" id="ARBA00004123"/>
    </source>
</evidence>
<comment type="subcellular location">
    <subcellularLocation>
        <location evidence="1">Nucleus</location>
    </subcellularLocation>
</comment>
<dbReference type="SMART" id="SM00355">
    <property type="entry name" value="ZnF_C2H2"/>
    <property type="match status" value="4"/>
</dbReference>
<evidence type="ECO:0000256" key="8">
    <source>
        <dbReference type="ARBA" id="ARBA00023242"/>
    </source>
</evidence>
<keyword evidence="4 9" id="KW-0863">Zinc-finger</keyword>
<dbReference type="InterPro" id="IPR050636">
    <property type="entry name" value="C2H2-ZF_domain-containing"/>
</dbReference>
<dbReference type="GO" id="GO:0008270">
    <property type="term" value="F:zinc ion binding"/>
    <property type="evidence" value="ECO:0007669"/>
    <property type="project" value="UniProtKB-KW"/>
</dbReference>
<keyword evidence="8" id="KW-0539">Nucleus</keyword>
<feature type="domain" description="C2H2-type" evidence="11">
    <location>
        <begin position="268"/>
        <end position="295"/>
    </location>
</feature>
<dbReference type="AlphaFoldDB" id="A0A8T0F7P2"/>
<feature type="region of interest" description="Disordered" evidence="10">
    <location>
        <begin position="377"/>
        <end position="461"/>
    </location>
</feature>
<evidence type="ECO:0000313" key="12">
    <source>
        <dbReference type="EMBL" id="KAF8785013.1"/>
    </source>
</evidence>
<dbReference type="PROSITE" id="PS50157">
    <property type="entry name" value="ZINC_FINGER_C2H2_2"/>
    <property type="match status" value="2"/>
</dbReference>
<evidence type="ECO:0000256" key="6">
    <source>
        <dbReference type="ARBA" id="ARBA00023015"/>
    </source>
</evidence>
<dbReference type="EMBL" id="JABXBU010000030">
    <property type="protein sequence ID" value="KAF8785013.1"/>
    <property type="molecule type" value="Genomic_DNA"/>
</dbReference>
<evidence type="ECO:0000259" key="11">
    <source>
        <dbReference type="PROSITE" id="PS50157"/>
    </source>
</evidence>
<evidence type="ECO:0000256" key="10">
    <source>
        <dbReference type="SAM" id="MobiDB-lite"/>
    </source>
</evidence>